<dbReference type="RefSeq" id="WP_136337484.1">
    <property type="nucleotide sequence ID" value="NZ_SSMD01000001.1"/>
</dbReference>
<proteinExistence type="inferred from homology"/>
<keyword evidence="2" id="KW-0805">Transcription regulation</keyword>
<dbReference type="GO" id="GO:0003700">
    <property type="term" value="F:DNA-binding transcription factor activity"/>
    <property type="evidence" value="ECO:0007669"/>
    <property type="project" value="InterPro"/>
</dbReference>
<dbReference type="Pfam" id="PF00126">
    <property type="entry name" value="HTH_1"/>
    <property type="match status" value="2"/>
</dbReference>
<gene>
    <name evidence="6" type="ORF">E7681_01480</name>
</gene>
<dbReference type="OrthoDB" id="9803030at2"/>
<dbReference type="Gene3D" id="1.10.10.10">
    <property type="entry name" value="Winged helix-like DNA-binding domain superfamily/Winged helix DNA-binding domain"/>
    <property type="match status" value="2"/>
</dbReference>
<dbReference type="PANTHER" id="PTHR30126:SF98">
    <property type="entry name" value="HTH-TYPE TRANSCRIPTIONAL ACTIVATOR BAUR"/>
    <property type="match status" value="1"/>
</dbReference>
<dbReference type="Gene3D" id="3.40.190.10">
    <property type="entry name" value="Periplasmic binding protein-like II"/>
    <property type="match status" value="2"/>
</dbReference>
<dbReference type="Pfam" id="PF03466">
    <property type="entry name" value="LysR_substrate"/>
    <property type="match status" value="1"/>
</dbReference>
<evidence type="ECO:0000313" key="7">
    <source>
        <dbReference type="Proteomes" id="UP000306113"/>
    </source>
</evidence>
<dbReference type="EMBL" id="SSMD01000001">
    <property type="protein sequence ID" value="THD76541.1"/>
    <property type="molecule type" value="Genomic_DNA"/>
</dbReference>
<keyword evidence="3" id="KW-0238">DNA-binding</keyword>
<name>A0A4S3MCI9_9RHOB</name>
<dbReference type="InterPro" id="IPR000847">
    <property type="entry name" value="LysR_HTH_N"/>
</dbReference>
<dbReference type="SUPFAM" id="SSF53850">
    <property type="entry name" value="Periplasmic binding protein-like II"/>
    <property type="match status" value="1"/>
</dbReference>
<feature type="domain" description="HTH lysR-type" evidence="5">
    <location>
        <begin position="6"/>
        <end position="63"/>
    </location>
</feature>
<evidence type="ECO:0000313" key="6">
    <source>
        <dbReference type="EMBL" id="THD76541.1"/>
    </source>
</evidence>
<evidence type="ECO:0000259" key="5">
    <source>
        <dbReference type="PROSITE" id="PS50931"/>
    </source>
</evidence>
<evidence type="ECO:0000256" key="4">
    <source>
        <dbReference type="ARBA" id="ARBA00023163"/>
    </source>
</evidence>
<feature type="domain" description="HTH lysR-type" evidence="5">
    <location>
        <begin position="97"/>
        <end position="154"/>
    </location>
</feature>
<dbReference type="InterPro" id="IPR036388">
    <property type="entry name" value="WH-like_DNA-bd_sf"/>
</dbReference>
<organism evidence="6 7">
    <name type="scientific">Thalassobius vesicularis</name>
    <dbReference type="NCBI Taxonomy" id="1294297"/>
    <lineage>
        <taxon>Bacteria</taxon>
        <taxon>Pseudomonadati</taxon>
        <taxon>Pseudomonadota</taxon>
        <taxon>Alphaproteobacteria</taxon>
        <taxon>Rhodobacterales</taxon>
        <taxon>Roseobacteraceae</taxon>
        <taxon>Thalassovita</taxon>
    </lineage>
</organism>
<dbReference type="InterPro" id="IPR005119">
    <property type="entry name" value="LysR_subst-bd"/>
</dbReference>
<dbReference type="PRINTS" id="PR00039">
    <property type="entry name" value="HTHLYSR"/>
</dbReference>
<keyword evidence="4" id="KW-0804">Transcription</keyword>
<comment type="similarity">
    <text evidence="1">Belongs to the LysR transcriptional regulatory family.</text>
</comment>
<dbReference type="PROSITE" id="PS50931">
    <property type="entry name" value="HTH_LYSR"/>
    <property type="match status" value="2"/>
</dbReference>
<comment type="caution">
    <text evidence="6">The sequence shown here is derived from an EMBL/GenBank/DDBJ whole genome shotgun (WGS) entry which is preliminary data.</text>
</comment>
<dbReference type="AlphaFoldDB" id="A0A4S3MCI9"/>
<evidence type="ECO:0000256" key="2">
    <source>
        <dbReference type="ARBA" id="ARBA00023015"/>
    </source>
</evidence>
<dbReference type="PANTHER" id="PTHR30126">
    <property type="entry name" value="HTH-TYPE TRANSCRIPTIONAL REGULATOR"/>
    <property type="match status" value="1"/>
</dbReference>
<dbReference type="GO" id="GO:0000976">
    <property type="term" value="F:transcription cis-regulatory region binding"/>
    <property type="evidence" value="ECO:0007669"/>
    <property type="project" value="TreeGrafter"/>
</dbReference>
<protein>
    <submittedName>
        <fullName evidence="6">LysR family transcriptional regulator</fullName>
    </submittedName>
</protein>
<sequence>MQGQNFNLRHLKAFAEVCRSGGISAATGAVHLSQPAITQAIARLENDFGVQLFARSSKGMVPTQAAEILYLRTLRALDLLRAAAQKTRKGAGFADQLTSTQLRALIAVAGHGNFSVAARSVGVSQPSLYRTARDLEALSEQPLFVKRPKGIELTPAAELLVRAARLAFAEMDHAIDDIGQLQGVERGVLRIGSLPLARGTILPRALNQLASLRPRLQISVSDSSYDEMLHALRHGEIDLMLGALRWPAPAPDVVQETLFTDRLGVFCGPSHPLRDTRPSKTDLAAYPWVVARKGTPTRAHFDAFFGGRHGAVIESNAMLLVRGLLQDSDRLTMISANQVSEELRTGSLYRIPIDLSDSPREIGMTWRADWRPTQTQKTLMSILRELATEFGEN</sequence>
<reference evidence="6 7" key="1">
    <citation type="submission" date="2019-04" db="EMBL/GenBank/DDBJ databases">
        <title>Draft genome sequence of Youngimonas vesicularis.</title>
        <authorList>
            <person name="Hameed A."/>
        </authorList>
    </citation>
    <scope>NUCLEOTIDE SEQUENCE [LARGE SCALE GENOMIC DNA]</scope>
    <source>
        <strain evidence="6 7">CC-AMW-E</strain>
    </source>
</reference>
<keyword evidence="7" id="KW-1185">Reference proteome</keyword>
<evidence type="ECO:0000256" key="3">
    <source>
        <dbReference type="ARBA" id="ARBA00023125"/>
    </source>
</evidence>
<evidence type="ECO:0000256" key="1">
    <source>
        <dbReference type="ARBA" id="ARBA00009437"/>
    </source>
</evidence>
<dbReference type="Proteomes" id="UP000306113">
    <property type="component" value="Unassembled WGS sequence"/>
</dbReference>
<dbReference type="InterPro" id="IPR036390">
    <property type="entry name" value="WH_DNA-bd_sf"/>
</dbReference>
<dbReference type="SUPFAM" id="SSF46785">
    <property type="entry name" value="Winged helix' DNA-binding domain"/>
    <property type="match status" value="2"/>
</dbReference>
<accession>A0A4S3MCI9</accession>